<accession>A0A151CJ91</accession>
<evidence type="ECO:0000256" key="1">
    <source>
        <dbReference type="SAM" id="Coils"/>
    </source>
</evidence>
<evidence type="ECO:0000313" key="2">
    <source>
        <dbReference type="EMBL" id="KYJ87557.1"/>
    </source>
</evidence>
<dbReference type="EMBL" id="LNKT01000001">
    <property type="protein sequence ID" value="KYJ87557.1"/>
    <property type="molecule type" value="Genomic_DNA"/>
</dbReference>
<proteinExistence type="predicted"/>
<keyword evidence="3" id="KW-1185">Reference proteome</keyword>
<dbReference type="Proteomes" id="UP000075359">
    <property type="component" value="Unassembled WGS sequence"/>
</dbReference>
<gene>
    <name evidence="2" type="ORF">AS592_10670</name>
</gene>
<name>A0A151CJ91_9BACT</name>
<dbReference type="OrthoDB" id="5372731at2"/>
<protein>
    <submittedName>
        <fullName evidence="2">Uncharacterized protein</fullName>
    </submittedName>
</protein>
<sequence>MGEHEHMPVQKVADTSIKKNGEISDQVTAQVAMALSTLDGRYKENIADYAQELHSCTHKIDMARIDLDMMRKQKEPYNNELLSAEKEVEYALRLLERLTEQCIQKTLVVAELETELENLGHSGESEAVLQSRRTELKSLEQEIGDLELTLLNHELEKQNVLLKMEPIERKIAALEKKIRELESEKRYIESTHLHRITQVVQTQPSKLPPVIEDTPKTS</sequence>
<keyword evidence="1" id="KW-0175">Coiled coil</keyword>
<dbReference type="RefSeq" id="WP_067328487.1">
    <property type="nucleotide sequence ID" value="NZ_LNKT01000001.1"/>
</dbReference>
<organism evidence="2 3">
    <name type="scientific">Sulfurovum riftiae</name>
    <dbReference type="NCBI Taxonomy" id="1630136"/>
    <lineage>
        <taxon>Bacteria</taxon>
        <taxon>Pseudomonadati</taxon>
        <taxon>Campylobacterota</taxon>
        <taxon>Epsilonproteobacteria</taxon>
        <taxon>Campylobacterales</taxon>
        <taxon>Sulfurovaceae</taxon>
        <taxon>Sulfurovum</taxon>
    </lineage>
</organism>
<dbReference type="STRING" id="1630136.AS592_10670"/>
<dbReference type="AlphaFoldDB" id="A0A151CJ91"/>
<comment type="caution">
    <text evidence="2">The sequence shown here is derived from an EMBL/GenBank/DDBJ whole genome shotgun (WGS) entry which is preliminary data.</text>
</comment>
<feature type="coiled-coil region" evidence="1">
    <location>
        <begin position="81"/>
        <end position="191"/>
    </location>
</feature>
<reference evidence="2 3" key="1">
    <citation type="submission" date="2015-11" db="EMBL/GenBank/DDBJ databases">
        <title>Draft genome of Sulfurovum riftiae 1812E, a member of the Epsilonproteobacteria isolated from the tube of the deep-sea hydrothermal vent tubewom Riftia pachyptila.</title>
        <authorList>
            <person name="Vetriani C."/>
            <person name="Giovannelli D."/>
        </authorList>
    </citation>
    <scope>NUCLEOTIDE SEQUENCE [LARGE SCALE GENOMIC DNA]</scope>
    <source>
        <strain evidence="2 3">1812E</strain>
    </source>
</reference>
<evidence type="ECO:0000313" key="3">
    <source>
        <dbReference type="Proteomes" id="UP000075359"/>
    </source>
</evidence>